<sequence length="259" mass="29692">MVWTKAMARKSDERRPREAARTGIVVRCPPGVNIPHRIPLEKYEYFNQVLQILLSGVTLVTSHLGNESPWKPTIAASCVANDEQKPINERSSQTIPLFHHGQPLKQQQTAWSTSEVEEEYIYQTIFEPCIVRKSIDQPKKLTVSKPCNKDLCGPISTEIKEAVRTLARIPKRRRGMSERCKRTRIRRLIRTPKPIHVGTKRTDLRPPNTSALLQALNSLNLDSCDSAIEYEPWIRRPTRPQRVPTGDPPHVRRRKGISF</sequence>
<gene>
    <name evidence="1" type="ORF">QAD02_007672</name>
</gene>
<dbReference type="EMBL" id="CM056744">
    <property type="protein sequence ID" value="KAJ8666010.1"/>
    <property type="molecule type" value="Genomic_DNA"/>
</dbReference>
<dbReference type="Proteomes" id="UP001239111">
    <property type="component" value="Chromosome 4"/>
</dbReference>
<organism evidence="1 2">
    <name type="scientific">Eretmocerus hayati</name>
    <dbReference type="NCBI Taxonomy" id="131215"/>
    <lineage>
        <taxon>Eukaryota</taxon>
        <taxon>Metazoa</taxon>
        <taxon>Ecdysozoa</taxon>
        <taxon>Arthropoda</taxon>
        <taxon>Hexapoda</taxon>
        <taxon>Insecta</taxon>
        <taxon>Pterygota</taxon>
        <taxon>Neoptera</taxon>
        <taxon>Endopterygota</taxon>
        <taxon>Hymenoptera</taxon>
        <taxon>Apocrita</taxon>
        <taxon>Proctotrupomorpha</taxon>
        <taxon>Chalcidoidea</taxon>
        <taxon>Aphelinidae</taxon>
        <taxon>Aphelininae</taxon>
        <taxon>Eretmocerus</taxon>
    </lineage>
</organism>
<keyword evidence="2" id="KW-1185">Reference proteome</keyword>
<protein>
    <submittedName>
        <fullName evidence="1">Uncharacterized protein</fullName>
    </submittedName>
</protein>
<name>A0ACC2N494_9HYME</name>
<evidence type="ECO:0000313" key="2">
    <source>
        <dbReference type="Proteomes" id="UP001239111"/>
    </source>
</evidence>
<comment type="caution">
    <text evidence="1">The sequence shown here is derived from an EMBL/GenBank/DDBJ whole genome shotgun (WGS) entry which is preliminary data.</text>
</comment>
<accession>A0ACC2N494</accession>
<proteinExistence type="predicted"/>
<evidence type="ECO:0000313" key="1">
    <source>
        <dbReference type="EMBL" id="KAJ8666010.1"/>
    </source>
</evidence>
<reference evidence="1" key="1">
    <citation type="submission" date="2023-04" db="EMBL/GenBank/DDBJ databases">
        <title>A chromosome-level genome assembly of the parasitoid wasp Eretmocerus hayati.</title>
        <authorList>
            <person name="Zhong Y."/>
            <person name="Liu S."/>
            <person name="Liu Y."/>
        </authorList>
    </citation>
    <scope>NUCLEOTIDE SEQUENCE</scope>
    <source>
        <strain evidence="1">ZJU_SS_LIU_2023</strain>
    </source>
</reference>